<evidence type="ECO:0000256" key="1">
    <source>
        <dbReference type="SAM" id="MobiDB-lite"/>
    </source>
</evidence>
<protein>
    <submittedName>
        <fullName evidence="3">GLUT4 regulating protein TUG-domain-containing protein</fullName>
    </submittedName>
</protein>
<comment type="caution">
    <text evidence="3">The sequence shown here is derived from an EMBL/GenBank/DDBJ whole genome shotgun (WGS) entry which is preliminary data.</text>
</comment>
<feature type="compositionally biased region" description="Low complexity" evidence="1">
    <location>
        <begin position="256"/>
        <end position="267"/>
    </location>
</feature>
<feature type="compositionally biased region" description="Polar residues" evidence="1">
    <location>
        <begin position="243"/>
        <end position="253"/>
    </location>
</feature>
<feature type="domain" description="UBX" evidence="2">
    <location>
        <begin position="377"/>
        <end position="462"/>
    </location>
</feature>
<dbReference type="Pfam" id="PF00789">
    <property type="entry name" value="UBX"/>
    <property type="match status" value="1"/>
</dbReference>
<dbReference type="Gene3D" id="3.10.20.90">
    <property type="entry name" value="Phosphatidylinositol 3-kinase Catalytic Subunit, Chain A, domain 1"/>
    <property type="match status" value="2"/>
</dbReference>
<dbReference type="Pfam" id="PF11470">
    <property type="entry name" value="TUG-UBL1"/>
    <property type="match status" value="1"/>
</dbReference>
<feature type="region of interest" description="Disordered" evidence="1">
    <location>
        <begin position="512"/>
        <end position="552"/>
    </location>
</feature>
<feature type="compositionally biased region" description="Polar residues" evidence="1">
    <location>
        <begin position="296"/>
        <end position="311"/>
    </location>
</feature>
<organism evidence="3 4">
    <name type="scientific">Phyllosticta paracitricarpa</name>
    <dbReference type="NCBI Taxonomy" id="2016321"/>
    <lineage>
        <taxon>Eukaryota</taxon>
        <taxon>Fungi</taxon>
        <taxon>Dikarya</taxon>
        <taxon>Ascomycota</taxon>
        <taxon>Pezizomycotina</taxon>
        <taxon>Dothideomycetes</taxon>
        <taxon>Dothideomycetes incertae sedis</taxon>
        <taxon>Botryosphaeriales</taxon>
        <taxon>Phyllostictaceae</taxon>
        <taxon>Phyllosticta</taxon>
    </lineage>
</organism>
<name>A0ABR1MXS0_9PEZI</name>
<dbReference type="CDD" id="cd16105">
    <property type="entry name" value="Ubl_ASPSCR1_like"/>
    <property type="match status" value="1"/>
</dbReference>
<dbReference type="PROSITE" id="PS50033">
    <property type="entry name" value="UBX"/>
    <property type="match status" value="1"/>
</dbReference>
<feature type="region of interest" description="Disordered" evidence="1">
    <location>
        <begin position="202"/>
        <end position="321"/>
    </location>
</feature>
<accession>A0ABR1MXS0</accession>
<dbReference type="PANTHER" id="PTHR46467">
    <property type="entry name" value="TETHER CONTAINING UBX DOMAIN FOR GLUT4"/>
    <property type="match status" value="1"/>
</dbReference>
<sequence>MASHVVVVDSSARRATIRTTPAKALSDVLQEACTKFGIRADNYTLKYNNKPVDLSRTIRLANLPQGAKLDLVQGSRSPAVVNVALQLEQPGQRLTHKFPSNTSLWQVLRVFETIAPADQKVNLTQRGRAVQNVGSSSAGRLHYEIPSINIMGRELSTFLDLQKTLGQVGLNSGSALLRLQFKDSGEPLEKAMMEITEYFKSLESEESTEKQTGDSQAGSAGDAASAPAPAPPTLEQDKAVDEPQTSDPSSTMDVDTPAINTPSAPAATAPPPTAESTSSNNVATSSSTATDTPNTEQEPSKPQITDPSTRPMTIFFPPSSSTPTAALSATFDESDYIPTIEHAKSHQAALANATRNQRLASDAELAARAEAAAAHRAAVAGVTVRVRLPDGHQLESRFGRDETGKDLYSWVRGLLASSADEGARFVVRYNSPENARLVTLPDDAAVTLVRDLGLEGRVLMTMSWDDGASVAVRRGPVLADKWACRATELKVKDPGAEAAAANAAAAGGNTLGAAGAADADAEKKSKKGPKSAEEKESKLRGILGKGLFGKKK</sequence>
<evidence type="ECO:0000313" key="4">
    <source>
        <dbReference type="Proteomes" id="UP001367316"/>
    </source>
</evidence>
<feature type="compositionally biased region" description="Basic and acidic residues" evidence="1">
    <location>
        <begin position="202"/>
        <end position="212"/>
    </location>
</feature>
<dbReference type="Proteomes" id="UP001367316">
    <property type="component" value="Unassembled WGS sequence"/>
</dbReference>
<dbReference type="InterPro" id="IPR059238">
    <property type="entry name" value="UBX1_UBXN9"/>
</dbReference>
<dbReference type="CDD" id="cd17075">
    <property type="entry name" value="UBX1_UBXN9"/>
    <property type="match status" value="1"/>
</dbReference>
<keyword evidence="4" id="KW-1185">Reference proteome</keyword>
<proteinExistence type="predicted"/>
<evidence type="ECO:0000313" key="3">
    <source>
        <dbReference type="EMBL" id="KAK7607032.1"/>
    </source>
</evidence>
<dbReference type="InterPro" id="IPR001012">
    <property type="entry name" value="UBX_dom"/>
</dbReference>
<evidence type="ECO:0000259" key="2">
    <source>
        <dbReference type="PROSITE" id="PS50033"/>
    </source>
</evidence>
<feature type="compositionally biased region" description="Basic and acidic residues" evidence="1">
    <location>
        <begin position="530"/>
        <end position="539"/>
    </location>
</feature>
<feature type="compositionally biased region" description="Low complexity" evidence="1">
    <location>
        <begin position="274"/>
        <end position="295"/>
    </location>
</feature>
<dbReference type="InterPro" id="IPR029071">
    <property type="entry name" value="Ubiquitin-like_domsf"/>
</dbReference>
<gene>
    <name evidence="3" type="ORF">JOL62DRAFT_509708</name>
</gene>
<dbReference type="InterPro" id="IPR021569">
    <property type="entry name" value="TUG-UBL1"/>
</dbReference>
<dbReference type="SUPFAM" id="SSF54236">
    <property type="entry name" value="Ubiquitin-like"/>
    <property type="match status" value="2"/>
</dbReference>
<dbReference type="PANTHER" id="PTHR46467:SF1">
    <property type="entry name" value="TETHER CONTAINING UBX DOMAIN FOR GLUT4"/>
    <property type="match status" value="1"/>
</dbReference>
<feature type="compositionally biased region" description="Low complexity" evidence="1">
    <location>
        <begin position="213"/>
        <end position="227"/>
    </location>
</feature>
<dbReference type="EMBL" id="JBBPBF010000040">
    <property type="protein sequence ID" value="KAK7607032.1"/>
    <property type="molecule type" value="Genomic_DNA"/>
</dbReference>
<feature type="compositionally biased region" description="Gly residues" evidence="1">
    <location>
        <begin position="543"/>
        <end position="552"/>
    </location>
</feature>
<reference evidence="3 4" key="1">
    <citation type="submission" date="2024-04" db="EMBL/GenBank/DDBJ databases">
        <title>Phyllosticta paracitricarpa is synonymous to the EU quarantine fungus P. citricarpa based on phylogenomic analyses.</title>
        <authorList>
            <consortium name="Lawrence Berkeley National Laboratory"/>
            <person name="Van ingen-buijs V.A."/>
            <person name="Van westerhoven A.C."/>
            <person name="Haridas S."/>
            <person name="Skiadas P."/>
            <person name="Martin F."/>
            <person name="Groenewald J.Z."/>
            <person name="Crous P.W."/>
            <person name="Seidl M.F."/>
        </authorList>
    </citation>
    <scope>NUCLEOTIDE SEQUENCE [LARGE SCALE GENOMIC DNA]</scope>
    <source>
        <strain evidence="3 4">CBS 141358</strain>
    </source>
</reference>